<gene>
    <name evidence="1" type="ORF">A3Q41_04691</name>
</gene>
<protein>
    <submittedName>
        <fullName evidence="1">Uncharacterized protein</fullName>
    </submittedName>
</protein>
<reference evidence="2" key="2">
    <citation type="submission" date="2016-04" db="EMBL/GenBank/DDBJ databases">
        <title>Complete Genome and Plasmid Sequences for Rhodococcus fascians D188 and Draft Sequences for Rhodococcus spp. Isolates PBTS 1 and PBTS 2.</title>
        <authorList>
            <person name="Stamer R."/>
            <person name="Vereecke D."/>
            <person name="Zhang Y."/>
            <person name="Schilkey F."/>
            <person name="Devitt N."/>
            <person name="Randall J."/>
        </authorList>
    </citation>
    <scope>NUCLEOTIDE SEQUENCE [LARGE SCALE GENOMIC DNA]</scope>
    <source>
        <strain evidence="2">PBTS2</strain>
    </source>
</reference>
<dbReference type="KEGG" id="rhs:A3Q41_04691"/>
<dbReference type="PATRIC" id="fig|1653479.3.peg.4745"/>
<dbReference type="EMBL" id="CP015220">
    <property type="protein sequence ID" value="AMY25955.1"/>
    <property type="molecule type" value="Genomic_DNA"/>
</dbReference>
<keyword evidence="2" id="KW-1185">Reference proteome</keyword>
<accession>A0A143QS24</accession>
<evidence type="ECO:0000313" key="1">
    <source>
        <dbReference type="EMBL" id="AMY25955.1"/>
    </source>
</evidence>
<organism evidence="1 2">
    <name type="scientific">Rhodococcoides fascians</name>
    <name type="common">Rhodococcus fascians</name>
    <dbReference type="NCBI Taxonomy" id="1828"/>
    <lineage>
        <taxon>Bacteria</taxon>
        <taxon>Bacillati</taxon>
        <taxon>Actinomycetota</taxon>
        <taxon>Actinomycetes</taxon>
        <taxon>Mycobacteriales</taxon>
        <taxon>Nocardiaceae</taxon>
        <taxon>Rhodococcoides</taxon>
    </lineage>
</organism>
<dbReference type="AlphaFoldDB" id="A0A143QS24"/>
<name>A0A143QS24_RHOFA</name>
<proteinExistence type="predicted"/>
<evidence type="ECO:0000313" key="2">
    <source>
        <dbReference type="Proteomes" id="UP000076038"/>
    </source>
</evidence>
<reference evidence="1 2" key="1">
    <citation type="journal article" date="2016" name="Genome Announc.">
        <title>Complete Genome and Plasmid Sequences for Rhodococcus fascians D188 and Draft Sequences for Rhodococcus Isolates PBTS 1 and PBTS 2.</title>
        <authorList>
            <person name="Stamler R.A."/>
            <person name="Vereecke D."/>
            <person name="Zhang Y."/>
            <person name="Schilkey F."/>
            <person name="Devitt N."/>
            <person name="Randall J.J."/>
        </authorList>
    </citation>
    <scope>NUCLEOTIDE SEQUENCE [LARGE SCALE GENOMIC DNA]</scope>
    <source>
        <strain evidence="1 2">PBTS2</strain>
    </source>
</reference>
<sequence length="32" mass="3275">MNALARAETLSVLAASVTDAALSQRDSGKEPT</sequence>
<dbReference type="Proteomes" id="UP000076038">
    <property type="component" value="Chromosome"/>
</dbReference>